<keyword evidence="6" id="KW-1185">Reference proteome</keyword>
<proteinExistence type="inferred from homology"/>
<keyword evidence="3" id="KW-0326">Glycosidase</keyword>
<evidence type="ECO:0000259" key="4">
    <source>
        <dbReference type="Pfam" id="PF22422"/>
    </source>
</evidence>
<gene>
    <name evidence="5" type="ORF">E1262_18725</name>
</gene>
<dbReference type="InterPro" id="IPR004888">
    <property type="entry name" value="Glycoside_hydrolase_63"/>
</dbReference>
<dbReference type="GO" id="GO:0006487">
    <property type="term" value="P:protein N-linked glycosylation"/>
    <property type="evidence" value="ECO:0007669"/>
    <property type="project" value="TreeGrafter"/>
</dbReference>
<organism evidence="5 6">
    <name type="scientific">Jiangella aurantiaca</name>
    <dbReference type="NCBI Taxonomy" id="2530373"/>
    <lineage>
        <taxon>Bacteria</taxon>
        <taxon>Bacillati</taxon>
        <taxon>Actinomycetota</taxon>
        <taxon>Actinomycetes</taxon>
        <taxon>Jiangellales</taxon>
        <taxon>Jiangellaceae</taxon>
        <taxon>Jiangella</taxon>
    </lineage>
</organism>
<protein>
    <recommendedName>
        <fullName evidence="4">Mannosylglycerate hydrolase MGH1-like glycoside hydrolase domain-containing protein</fullName>
    </recommendedName>
</protein>
<evidence type="ECO:0000313" key="5">
    <source>
        <dbReference type="EMBL" id="TDD67491.1"/>
    </source>
</evidence>
<dbReference type="GO" id="GO:0009311">
    <property type="term" value="P:oligosaccharide metabolic process"/>
    <property type="evidence" value="ECO:0007669"/>
    <property type="project" value="InterPro"/>
</dbReference>
<dbReference type="PANTHER" id="PTHR10412">
    <property type="entry name" value="MANNOSYL-OLIGOSACCHARIDE GLUCOSIDASE"/>
    <property type="match status" value="1"/>
</dbReference>
<dbReference type="InterPro" id="IPR054491">
    <property type="entry name" value="MGH1-like_GH"/>
</dbReference>
<dbReference type="SUPFAM" id="SSF48208">
    <property type="entry name" value="Six-hairpin glycosidases"/>
    <property type="match status" value="1"/>
</dbReference>
<keyword evidence="2" id="KW-0378">Hydrolase</keyword>
<dbReference type="GO" id="GO:0004573">
    <property type="term" value="F:Glc3Man9GlcNAc2 oligosaccharide glucosidase activity"/>
    <property type="evidence" value="ECO:0007669"/>
    <property type="project" value="InterPro"/>
</dbReference>
<accession>A0A4R5A6A2</accession>
<sequence>MSLDPRTEAAYRVVEDYLGAERGRVARPPEGALRRSYVDPASVYRGQLWDWDAYFTLLALTPHLDDTTVVRGCVLNFLDHQRADGSIPYVIGVDGADAHGPRGPDAPMNPAKPVLAQLALLSSDPAAWAGEALPGLRRHVAHWEETQRHASGLFRWRSHRGSGADNHPAVYGRPLDATAGVDLNCLMVAEYGALAHLHALAGDPVRAPHYGERQEQLAERVRRLLWDPVMTDFCHADTLTSTPPGTTQRAEWLVPLRYRSWVGFYALWAGVAAPDQAAALVEGCELFCDFGIRTLSRREPLYNVTATANPSNWQGPVWVVANYIAFAGLLRYGYTSHARRIVEGTLAMLAGDLERTGTLHEYYDPDSGRGIHGPGFLNWNFLATTMYETYCDDASG</sequence>
<evidence type="ECO:0000256" key="3">
    <source>
        <dbReference type="ARBA" id="ARBA00023295"/>
    </source>
</evidence>
<dbReference type="OrthoDB" id="9798687at2"/>
<evidence type="ECO:0000256" key="1">
    <source>
        <dbReference type="ARBA" id="ARBA00010833"/>
    </source>
</evidence>
<comment type="caution">
    <text evidence="5">The sequence shown here is derived from an EMBL/GenBank/DDBJ whole genome shotgun (WGS) entry which is preliminary data.</text>
</comment>
<dbReference type="AlphaFoldDB" id="A0A4R5A6A2"/>
<dbReference type="InterPro" id="IPR012341">
    <property type="entry name" value="6hp_glycosidase-like_sf"/>
</dbReference>
<dbReference type="Proteomes" id="UP000295217">
    <property type="component" value="Unassembled WGS sequence"/>
</dbReference>
<reference evidence="5 6" key="1">
    <citation type="submission" date="2019-02" db="EMBL/GenBank/DDBJ databases">
        <title>Draft genome sequences of novel Actinobacteria.</title>
        <authorList>
            <person name="Sahin N."/>
            <person name="Ay H."/>
            <person name="Saygin H."/>
        </authorList>
    </citation>
    <scope>NUCLEOTIDE SEQUENCE [LARGE SCALE GENOMIC DNA]</scope>
    <source>
        <strain evidence="5 6">8K307</strain>
    </source>
</reference>
<evidence type="ECO:0000313" key="6">
    <source>
        <dbReference type="Proteomes" id="UP000295217"/>
    </source>
</evidence>
<name>A0A4R5A6A2_9ACTN</name>
<dbReference type="Gene3D" id="1.50.10.10">
    <property type="match status" value="1"/>
</dbReference>
<comment type="similarity">
    <text evidence="1">Belongs to the glycosyl hydrolase 63 family.</text>
</comment>
<dbReference type="PANTHER" id="PTHR10412:SF11">
    <property type="entry name" value="MANNOSYL-OLIGOSACCHARIDE GLUCOSIDASE"/>
    <property type="match status" value="1"/>
</dbReference>
<evidence type="ECO:0000256" key="2">
    <source>
        <dbReference type="ARBA" id="ARBA00022801"/>
    </source>
</evidence>
<dbReference type="EMBL" id="SMLB01000028">
    <property type="protein sequence ID" value="TDD67491.1"/>
    <property type="molecule type" value="Genomic_DNA"/>
</dbReference>
<dbReference type="InterPro" id="IPR008928">
    <property type="entry name" value="6-hairpin_glycosidase_sf"/>
</dbReference>
<feature type="domain" description="Mannosylglycerate hydrolase MGH1-like glycoside hydrolase" evidence="4">
    <location>
        <begin position="47"/>
        <end position="376"/>
    </location>
</feature>
<dbReference type="RefSeq" id="WP_132104657.1">
    <property type="nucleotide sequence ID" value="NZ_SMLB01000028.1"/>
</dbReference>
<dbReference type="Pfam" id="PF22422">
    <property type="entry name" value="MGH1-like_GH"/>
    <property type="match status" value="1"/>
</dbReference>